<dbReference type="PANTHER" id="PTHR33112:SF16">
    <property type="entry name" value="HETEROKARYON INCOMPATIBILITY DOMAIN-CONTAINING PROTEIN"/>
    <property type="match status" value="1"/>
</dbReference>
<protein>
    <recommendedName>
        <fullName evidence="2">Heterokaryon incompatibility domain-containing protein</fullName>
    </recommendedName>
</protein>
<gene>
    <name evidence="3" type="ORF">QQZ08_004652</name>
</gene>
<organism evidence="3 4">
    <name type="scientific">Neonectria magnoliae</name>
    <dbReference type="NCBI Taxonomy" id="2732573"/>
    <lineage>
        <taxon>Eukaryota</taxon>
        <taxon>Fungi</taxon>
        <taxon>Dikarya</taxon>
        <taxon>Ascomycota</taxon>
        <taxon>Pezizomycotina</taxon>
        <taxon>Sordariomycetes</taxon>
        <taxon>Hypocreomycetidae</taxon>
        <taxon>Hypocreales</taxon>
        <taxon>Nectriaceae</taxon>
        <taxon>Neonectria</taxon>
    </lineage>
</organism>
<dbReference type="Proteomes" id="UP001498421">
    <property type="component" value="Unassembled WGS sequence"/>
</dbReference>
<reference evidence="3 4" key="1">
    <citation type="journal article" date="2025" name="Microbiol. Resour. Announc.">
        <title>Draft genome sequences for Neonectria magnoliae and Neonectria punicea, canker pathogens of Liriodendron tulipifera and Acer saccharum in West Virginia.</title>
        <authorList>
            <person name="Petronek H.M."/>
            <person name="Kasson M.T."/>
            <person name="Metheny A.M."/>
            <person name="Stauder C.M."/>
            <person name="Lovett B."/>
            <person name="Lynch S.C."/>
            <person name="Garnas J.R."/>
            <person name="Kasson L.R."/>
            <person name="Stajich J.E."/>
        </authorList>
    </citation>
    <scope>NUCLEOTIDE SEQUENCE [LARGE SCALE GENOMIC DNA]</scope>
    <source>
        <strain evidence="3 4">NRRL 64651</strain>
    </source>
</reference>
<name>A0ABR1I7R3_9HYPO</name>
<evidence type="ECO:0000313" key="4">
    <source>
        <dbReference type="Proteomes" id="UP001498421"/>
    </source>
</evidence>
<dbReference type="InterPro" id="IPR010730">
    <property type="entry name" value="HET"/>
</dbReference>
<keyword evidence="4" id="KW-1185">Reference proteome</keyword>
<comment type="caution">
    <text evidence="3">The sequence shown here is derived from an EMBL/GenBank/DDBJ whole genome shotgun (WGS) entry which is preliminary data.</text>
</comment>
<proteinExistence type="predicted"/>
<dbReference type="EMBL" id="JAZAVK010000036">
    <property type="protein sequence ID" value="KAK7428882.1"/>
    <property type="molecule type" value="Genomic_DNA"/>
</dbReference>
<dbReference type="PANTHER" id="PTHR33112">
    <property type="entry name" value="DOMAIN PROTEIN, PUTATIVE-RELATED"/>
    <property type="match status" value="1"/>
</dbReference>
<feature type="region of interest" description="Disordered" evidence="1">
    <location>
        <begin position="31"/>
        <end position="56"/>
    </location>
</feature>
<evidence type="ECO:0000313" key="3">
    <source>
        <dbReference type="EMBL" id="KAK7428882.1"/>
    </source>
</evidence>
<sequence length="698" mass="77822">MTSEIPHSSPKPETLLVYSSKPPEEARIFGLRGSDIKDSRPAPESETPVSPDEWGFTSPTSDGICKYCQLMLHPDAPKLVEHQPNVQRLINSGETCSICNWLEVSMTRGSSWLVSQYQQGDPELCDENSTARPITVELTKHERYTTAVGSVGSRKVYTNSGTPLTITTPSRLGELVTRRFWIPDDELDRTAPFKRMDMLKTWLNECATHETCSTSLPTTRNTKLPTRVLDLHGSPDVPSKPDDVIIKLRETQGGEVGTYTALSYCWGADPKLHFKTTQHVLQAHKQGIDFFSLPLTHREAILATLYLGIRYLWIDSICIIQDSHQDWEAESAKMGSVYSNAHLTLAATASATPDVGLLLPFQGARCVNIHGETTIVRLETHKTIDKASEPLNTRGWTLQEAVLSSRLVCFGEEQWLWKCPSRYATEDGLIDGPRFIDNGLIQWADVVHQAPGQDGKNYLRHWYQMVTNYSNRRLTYQSDKWNALAGLTSMFARQTGYQYLAGLWAEDLATGLMWEATSRGVTREPGSIPSWSWLSMKGAIKGYGHQTSTVSMIELLEADQQWEGVPLASPLKVARLTVKGLMLQATLGKRSVTQESRHHIIAAPQSDEIFGEAFLDSRLPTDHDMSTVLCLFVLEVPEQTEHFVLLLVPAPDGGEDGDGDMYRRLGFGVIWKKSRSYNEGQQGNETLVKASLGTAVLV</sequence>
<feature type="compositionally biased region" description="Basic and acidic residues" evidence="1">
    <location>
        <begin position="34"/>
        <end position="43"/>
    </location>
</feature>
<dbReference type="Pfam" id="PF06985">
    <property type="entry name" value="HET"/>
    <property type="match status" value="1"/>
</dbReference>
<feature type="domain" description="Heterokaryon incompatibility" evidence="2">
    <location>
        <begin position="259"/>
        <end position="400"/>
    </location>
</feature>
<evidence type="ECO:0000256" key="1">
    <source>
        <dbReference type="SAM" id="MobiDB-lite"/>
    </source>
</evidence>
<accession>A0ABR1I7R3</accession>
<evidence type="ECO:0000259" key="2">
    <source>
        <dbReference type="Pfam" id="PF06985"/>
    </source>
</evidence>